<gene>
    <name evidence="2" type="ORF">LMG31506_04110</name>
</gene>
<dbReference type="Proteomes" id="UP000672934">
    <property type="component" value="Unassembled WGS sequence"/>
</dbReference>
<sequence length="105" mass="11582">MPPTFQLLVTKAVSLPVPERRSTTRGMPWRCGDGNTAEHDWPAHDHQSREAQTSMTAMPSHATPIRKGKALPAVPWGVAAPRHIWASRPKATTSPDQNTSRAHCR</sequence>
<feature type="region of interest" description="Disordered" evidence="1">
    <location>
        <begin position="84"/>
        <end position="105"/>
    </location>
</feature>
<comment type="caution">
    <text evidence="2">The sequence shown here is derived from an EMBL/GenBank/DDBJ whole genome shotgun (WGS) entry which is preliminary data.</text>
</comment>
<evidence type="ECO:0000313" key="3">
    <source>
        <dbReference type="Proteomes" id="UP000672934"/>
    </source>
</evidence>
<feature type="region of interest" description="Disordered" evidence="1">
    <location>
        <begin position="18"/>
        <end position="63"/>
    </location>
</feature>
<keyword evidence="3" id="KW-1185">Reference proteome</keyword>
<dbReference type="EMBL" id="CAJPUY010000015">
    <property type="protein sequence ID" value="CAG2149840.1"/>
    <property type="molecule type" value="Genomic_DNA"/>
</dbReference>
<dbReference type="AlphaFoldDB" id="A0A916IWK7"/>
<accession>A0A916IWK7</accession>
<protein>
    <submittedName>
        <fullName evidence="2">Uncharacterized protein</fullName>
    </submittedName>
</protein>
<evidence type="ECO:0000256" key="1">
    <source>
        <dbReference type="SAM" id="MobiDB-lite"/>
    </source>
</evidence>
<evidence type="ECO:0000313" key="2">
    <source>
        <dbReference type="EMBL" id="CAG2149840.1"/>
    </source>
</evidence>
<proteinExistence type="predicted"/>
<reference evidence="2" key="1">
    <citation type="submission" date="2021-03" db="EMBL/GenBank/DDBJ databases">
        <authorList>
            <person name="Peeters C."/>
        </authorList>
    </citation>
    <scope>NUCLEOTIDE SEQUENCE</scope>
    <source>
        <strain evidence="2">LMG 31506</strain>
    </source>
</reference>
<organism evidence="2 3">
    <name type="scientific">Cupriavidus yeoncheonensis</name>
    <dbReference type="NCBI Taxonomy" id="1462994"/>
    <lineage>
        <taxon>Bacteria</taxon>
        <taxon>Pseudomonadati</taxon>
        <taxon>Pseudomonadota</taxon>
        <taxon>Betaproteobacteria</taxon>
        <taxon>Burkholderiales</taxon>
        <taxon>Burkholderiaceae</taxon>
        <taxon>Cupriavidus</taxon>
    </lineage>
</organism>
<feature type="compositionally biased region" description="Polar residues" evidence="1">
    <location>
        <begin position="90"/>
        <end position="105"/>
    </location>
</feature>
<name>A0A916IWK7_9BURK</name>
<feature type="compositionally biased region" description="Basic and acidic residues" evidence="1">
    <location>
        <begin position="36"/>
        <end position="49"/>
    </location>
</feature>